<reference evidence="2 3" key="1">
    <citation type="submission" date="2020-07" db="EMBL/GenBank/DDBJ databases">
        <title>Sequencing the genomes of 1000 actinobacteria strains.</title>
        <authorList>
            <person name="Klenk H.-P."/>
        </authorList>
    </citation>
    <scope>NUCLEOTIDE SEQUENCE [LARGE SCALE GENOMIC DNA]</scope>
    <source>
        <strain evidence="2 3">DSM 23987</strain>
    </source>
</reference>
<dbReference type="RefSeq" id="WP_179420767.1">
    <property type="nucleotide sequence ID" value="NZ_JACCAB010000001.1"/>
</dbReference>
<comment type="caution">
    <text evidence="2">The sequence shown here is derived from an EMBL/GenBank/DDBJ whole genome shotgun (WGS) entry which is preliminary data.</text>
</comment>
<dbReference type="EMBL" id="JACCAB010000001">
    <property type="protein sequence ID" value="NYG06250.1"/>
    <property type="molecule type" value="Genomic_DNA"/>
</dbReference>
<sequence length="92" mass="9753">MTVSPLPRHGDVIVGRDVAGRTLRISGHPDSGRVVLSIWQDTVCRATLRLSPDDVPQFVEMLTRCAIARSDTAGPATSEDAGRGLRDLGTAG</sequence>
<gene>
    <name evidence="2" type="ORF">BJ986_000737</name>
</gene>
<evidence type="ECO:0000256" key="1">
    <source>
        <dbReference type="SAM" id="MobiDB-lite"/>
    </source>
</evidence>
<proteinExistence type="predicted"/>
<dbReference type="Proteomes" id="UP000573599">
    <property type="component" value="Unassembled WGS sequence"/>
</dbReference>
<accession>A0A852WC49</accession>
<organism evidence="2 3">
    <name type="scientific">Pedococcus badiiscoriae</name>
    <dbReference type="NCBI Taxonomy" id="642776"/>
    <lineage>
        <taxon>Bacteria</taxon>
        <taxon>Bacillati</taxon>
        <taxon>Actinomycetota</taxon>
        <taxon>Actinomycetes</taxon>
        <taxon>Micrococcales</taxon>
        <taxon>Intrasporangiaceae</taxon>
        <taxon>Pedococcus</taxon>
    </lineage>
</organism>
<dbReference type="AlphaFoldDB" id="A0A852WC49"/>
<protein>
    <submittedName>
        <fullName evidence="2">Uncharacterized protein</fullName>
    </submittedName>
</protein>
<name>A0A852WC49_9MICO</name>
<feature type="region of interest" description="Disordered" evidence="1">
    <location>
        <begin position="69"/>
        <end position="92"/>
    </location>
</feature>
<keyword evidence="3" id="KW-1185">Reference proteome</keyword>
<evidence type="ECO:0000313" key="2">
    <source>
        <dbReference type="EMBL" id="NYG06250.1"/>
    </source>
</evidence>
<evidence type="ECO:0000313" key="3">
    <source>
        <dbReference type="Proteomes" id="UP000573599"/>
    </source>
</evidence>